<proteinExistence type="predicted"/>
<keyword evidence="2" id="KW-1185">Reference proteome</keyword>
<evidence type="ECO:0000313" key="2">
    <source>
        <dbReference type="Proteomes" id="UP000297777"/>
    </source>
</evidence>
<sequence>MSHDSQTLSPFTTIVVSEHKLRHFYVQPAIVASAQEPNLVTLSSYEDVQVLVSYKTLCDPFDNIQQVQLLRIQIFDITGYEIFYYQELVAKSDPLSGWNRYYGRDPGPPPPPFPPQQPFAPRQQIYQLPVSHNPVTYYFSLQQ</sequence>
<organism evidence="1 2">
    <name type="scientific">Botrytis tulipae</name>
    <dbReference type="NCBI Taxonomy" id="87230"/>
    <lineage>
        <taxon>Eukaryota</taxon>
        <taxon>Fungi</taxon>
        <taxon>Dikarya</taxon>
        <taxon>Ascomycota</taxon>
        <taxon>Pezizomycotina</taxon>
        <taxon>Leotiomycetes</taxon>
        <taxon>Helotiales</taxon>
        <taxon>Sclerotiniaceae</taxon>
        <taxon>Botrytis</taxon>
    </lineage>
</organism>
<accession>A0A4Z1EEN5</accession>
<dbReference type="EMBL" id="PQXH01000188">
    <property type="protein sequence ID" value="TGO08858.1"/>
    <property type="molecule type" value="Genomic_DNA"/>
</dbReference>
<dbReference type="AlphaFoldDB" id="A0A4Z1EEN5"/>
<evidence type="ECO:0000313" key="1">
    <source>
        <dbReference type="EMBL" id="TGO08858.1"/>
    </source>
</evidence>
<dbReference type="OrthoDB" id="10317194at2759"/>
<protein>
    <submittedName>
        <fullName evidence="1">Uncharacterized protein</fullName>
    </submittedName>
</protein>
<dbReference type="Proteomes" id="UP000297777">
    <property type="component" value="Unassembled WGS sequence"/>
</dbReference>
<gene>
    <name evidence="1" type="ORF">BTUL_0188g00070</name>
</gene>
<comment type="caution">
    <text evidence="1">The sequence shown here is derived from an EMBL/GenBank/DDBJ whole genome shotgun (WGS) entry which is preliminary data.</text>
</comment>
<name>A0A4Z1EEN5_9HELO</name>
<reference evidence="1 2" key="1">
    <citation type="submission" date="2017-12" db="EMBL/GenBank/DDBJ databases">
        <title>Comparative genomics of Botrytis spp.</title>
        <authorList>
            <person name="Valero-Jimenez C.A."/>
            <person name="Tapia P."/>
            <person name="Veloso J."/>
            <person name="Silva-Moreno E."/>
            <person name="Staats M."/>
            <person name="Valdes J.H."/>
            <person name="Van Kan J.A.L."/>
        </authorList>
    </citation>
    <scope>NUCLEOTIDE SEQUENCE [LARGE SCALE GENOMIC DNA]</scope>
    <source>
        <strain evidence="1 2">Bt9001</strain>
    </source>
</reference>